<reference evidence="2 3" key="1">
    <citation type="submission" date="2023-05" db="EMBL/GenBank/DDBJ databases">
        <title>B98-5 Cell Line De Novo Hybrid Assembly: An Optical Mapping Approach.</title>
        <authorList>
            <person name="Kananen K."/>
            <person name="Auerbach J.A."/>
            <person name="Kautto E."/>
            <person name="Blachly J.S."/>
        </authorList>
    </citation>
    <scope>NUCLEOTIDE SEQUENCE [LARGE SCALE GENOMIC DNA]</scope>
    <source>
        <strain evidence="2">B95-8</strain>
        <tissue evidence="2">Cell line</tissue>
    </source>
</reference>
<dbReference type="PANTHER" id="PTHR31866:SF3">
    <property type="match status" value="1"/>
</dbReference>
<comment type="caution">
    <text evidence="2">The sequence shown here is derived from an EMBL/GenBank/DDBJ whole genome shotgun (WGS) entry which is preliminary data.</text>
</comment>
<dbReference type="EMBL" id="JASSZA010000023">
    <property type="protein sequence ID" value="KAK2083381.1"/>
    <property type="molecule type" value="Genomic_DNA"/>
</dbReference>
<evidence type="ECO:0000313" key="3">
    <source>
        <dbReference type="Proteomes" id="UP001266305"/>
    </source>
</evidence>
<evidence type="ECO:0000256" key="1">
    <source>
        <dbReference type="SAM" id="MobiDB-lite"/>
    </source>
</evidence>
<organism evidence="2 3">
    <name type="scientific">Saguinus oedipus</name>
    <name type="common">Cotton-top tamarin</name>
    <name type="synonym">Oedipomidas oedipus</name>
    <dbReference type="NCBI Taxonomy" id="9490"/>
    <lineage>
        <taxon>Eukaryota</taxon>
        <taxon>Metazoa</taxon>
        <taxon>Chordata</taxon>
        <taxon>Craniata</taxon>
        <taxon>Vertebrata</taxon>
        <taxon>Euteleostomi</taxon>
        <taxon>Mammalia</taxon>
        <taxon>Eutheria</taxon>
        <taxon>Euarchontoglires</taxon>
        <taxon>Primates</taxon>
        <taxon>Haplorrhini</taxon>
        <taxon>Platyrrhini</taxon>
        <taxon>Cebidae</taxon>
        <taxon>Callitrichinae</taxon>
        <taxon>Saguinus</taxon>
    </lineage>
</organism>
<gene>
    <name evidence="2" type="ORF">P7K49_038617</name>
</gene>
<proteinExistence type="predicted"/>
<dbReference type="Proteomes" id="UP001266305">
    <property type="component" value="Unassembled WGS sequence"/>
</dbReference>
<evidence type="ECO:0000313" key="2">
    <source>
        <dbReference type="EMBL" id="KAK2083381.1"/>
    </source>
</evidence>
<name>A0ABQ9TF80_SAGOE</name>
<feature type="compositionally biased region" description="Basic and acidic residues" evidence="1">
    <location>
        <begin position="286"/>
        <end position="295"/>
    </location>
</feature>
<accession>A0ABQ9TF80</accession>
<keyword evidence="3" id="KW-1185">Reference proteome</keyword>
<sequence>MTGPGNGGGLEATRCHGHLASPFPWPGPLSWAWLGSALPSHRYQDDHLPTAQADRTGAMSSPDEVSVLGADLGPEGPEPHGAGARAGAGAWAGAGAGAMAMAEALIWGHSAVVRGRARGFSFGSERWCSGDRTAGLAPRLTTGGSVPVGEALRAPAWENGSRPPPAPSASVVLGQGWKSSSVSVPVDPQQPSAESPAALSEDADADSTDESSHLPVIRVIVRTKEGSQEPADTCRRLSFHRRETGRVFLEENAEHAQLLRSSRYRAGTPGLSRKEAVGTSPSELPKFQEPHSPRP</sequence>
<protein>
    <submittedName>
        <fullName evidence="2">Uncharacterized protein</fullName>
    </submittedName>
</protein>
<feature type="region of interest" description="Disordered" evidence="1">
    <location>
        <begin position="179"/>
        <end position="215"/>
    </location>
</feature>
<feature type="compositionally biased region" description="Low complexity" evidence="1">
    <location>
        <begin position="179"/>
        <end position="200"/>
    </location>
</feature>
<feature type="region of interest" description="Disordered" evidence="1">
    <location>
        <begin position="260"/>
        <end position="295"/>
    </location>
</feature>
<dbReference type="InterPro" id="IPR027822">
    <property type="entry name" value="DUF4641"/>
</dbReference>
<dbReference type="PANTHER" id="PTHR31866">
    <property type="entry name" value="GENE 4779-RELATED"/>
    <property type="match status" value="1"/>
</dbReference>